<keyword evidence="7" id="KW-0687">Ribonucleoprotein</keyword>
<proteinExistence type="inferred from homology"/>
<dbReference type="EMBL" id="KB932993">
    <property type="protein sequence ID" value="EOO01470.1"/>
    <property type="molecule type" value="Genomic_DNA"/>
</dbReference>
<dbReference type="OrthoDB" id="433501at2759"/>
<dbReference type="InterPro" id="IPR001611">
    <property type="entry name" value="Leu-rich_rpt"/>
</dbReference>
<comment type="similarity">
    <text evidence="5">Belongs to the U2 small nuclear ribonucleoprotein A family.</text>
</comment>
<reference evidence="8" key="1">
    <citation type="journal article" date="2013" name="Genome Announc.">
        <title>Draft genome sequence of the ascomycete Phaeoacremonium aleophilum strain UCR-PA7, a causal agent of the esca disease complex in grapevines.</title>
        <authorList>
            <person name="Blanco-Ulate B."/>
            <person name="Rolshausen P."/>
            <person name="Cantu D."/>
        </authorList>
    </citation>
    <scope>NUCLEOTIDE SEQUENCE [LARGE SCALE GENOMIC DNA]</scope>
    <source>
        <strain evidence="8">UCR-PA7</strain>
    </source>
</reference>
<dbReference type="PROSITE" id="PS51450">
    <property type="entry name" value="LRR"/>
    <property type="match status" value="1"/>
</dbReference>
<dbReference type="AlphaFoldDB" id="R8BQA9"/>
<dbReference type="PANTHER" id="PTHR10552">
    <property type="entry name" value="U2 SMALL NUCLEAR RIBONUCLEOPROTEIN A"/>
    <property type="match status" value="1"/>
</dbReference>
<protein>
    <recommendedName>
        <fullName evidence="6">U2 small nuclear ribonucleoprotein A'</fullName>
    </recommendedName>
</protein>
<evidence type="ECO:0000256" key="2">
    <source>
        <dbReference type="ARBA" id="ARBA00022614"/>
    </source>
</evidence>
<evidence type="ECO:0000256" key="1">
    <source>
        <dbReference type="ARBA" id="ARBA00004123"/>
    </source>
</evidence>
<dbReference type="Proteomes" id="UP000014074">
    <property type="component" value="Unassembled WGS sequence"/>
</dbReference>
<keyword evidence="2" id="KW-0433">Leucine-rich repeat</keyword>
<evidence type="ECO:0000256" key="3">
    <source>
        <dbReference type="ARBA" id="ARBA00022737"/>
    </source>
</evidence>
<dbReference type="GO" id="GO:0030620">
    <property type="term" value="F:U2 snRNA binding"/>
    <property type="evidence" value="ECO:0007669"/>
    <property type="project" value="InterPro"/>
</dbReference>
<dbReference type="Pfam" id="PF14580">
    <property type="entry name" value="LRR_9"/>
    <property type="match status" value="1"/>
</dbReference>
<evidence type="ECO:0000313" key="8">
    <source>
        <dbReference type="Proteomes" id="UP000014074"/>
    </source>
</evidence>
<dbReference type="InterPro" id="IPR044640">
    <property type="entry name" value="RU2A"/>
</dbReference>
<dbReference type="GeneID" id="19323338"/>
<organism evidence="7 8">
    <name type="scientific">Phaeoacremonium minimum (strain UCR-PA7)</name>
    <name type="common">Esca disease fungus</name>
    <name type="synonym">Togninia minima</name>
    <dbReference type="NCBI Taxonomy" id="1286976"/>
    <lineage>
        <taxon>Eukaryota</taxon>
        <taxon>Fungi</taxon>
        <taxon>Dikarya</taxon>
        <taxon>Ascomycota</taxon>
        <taxon>Pezizomycotina</taxon>
        <taxon>Sordariomycetes</taxon>
        <taxon>Sordariomycetidae</taxon>
        <taxon>Togniniales</taxon>
        <taxon>Togniniaceae</taxon>
        <taxon>Phaeoacremonium</taxon>
    </lineage>
</organism>
<sequence length="246" mass="27803">MRLTAELIQNSLSYLNPLKERELDLRGHRIPAIENLGVAGPQDAIDFTDNDIQILGNFPLSPRIQTLLLARNRVSSIQHNLPTSIPNLKNLVLTANNIAELADLDVLGKFARLTHLVLAENPVTKKEHYRYWVIWRCPALRFLDYQKVKLAEREKATELFGTAEEPTELASKVMGVKSKTFDVSLANGGAGTSSRLSRIKLTDKEKKRLQEMIKKADSLQEIMRLEKELNEGRIPAGIHVDDEMEE</sequence>
<dbReference type="GO" id="GO:0005686">
    <property type="term" value="C:U2 snRNP"/>
    <property type="evidence" value="ECO:0007669"/>
    <property type="project" value="EnsemblFungi"/>
</dbReference>
<evidence type="ECO:0000256" key="4">
    <source>
        <dbReference type="ARBA" id="ARBA00023242"/>
    </source>
</evidence>
<evidence type="ECO:0000256" key="5">
    <source>
        <dbReference type="ARBA" id="ARBA00024196"/>
    </source>
</evidence>
<dbReference type="RefSeq" id="XP_007913786.1">
    <property type="nucleotide sequence ID" value="XM_007915595.1"/>
</dbReference>
<keyword evidence="4" id="KW-0539">Nucleus</keyword>
<dbReference type="HOGENOM" id="CLU_061027_1_0_1"/>
<keyword evidence="3" id="KW-0677">Repeat</keyword>
<accession>R8BQA9</accession>
<dbReference type="Gene3D" id="3.80.10.10">
    <property type="entry name" value="Ribonuclease Inhibitor"/>
    <property type="match status" value="1"/>
</dbReference>
<dbReference type="InterPro" id="IPR032675">
    <property type="entry name" value="LRR_dom_sf"/>
</dbReference>
<dbReference type="KEGG" id="tmn:UCRPA7_3029"/>
<keyword evidence="8" id="KW-1185">Reference proteome</keyword>
<comment type="subcellular location">
    <subcellularLocation>
        <location evidence="1">Nucleus</location>
    </subcellularLocation>
</comment>
<dbReference type="GO" id="GO:0071014">
    <property type="term" value="C:post-mRNA release spliceosomal complex"/>
    <property type="evidence" value="ECO:0007669"/>
    <property type="project" value="EnsemblFungi"/>
</dbReference>
<dbReference type="GO" id="GO:0000398">
    <property type="term" value="P:mRNA splicing, via spliceosome"/>
    <property type="evidence" value="ECO:0007669"/>
    <property type="project" value="InterPro"/>
</dbReference>
<name>R8BQA9_PHAM7</name>
<evidence type="ECO:0000256" key="6">
    <source>
        <dbReference type="ARBA" id="ARBA00024238"/>
    </source>
</evidence>
<dbReference type="PANTHER" id="PTHR10552:SF6">
    <property type="entry name" value="U2 SMALL NUCLEAR RIBONUCLEOPROTEIN A"/>
    <property type="match status" value="1"/>
</dbReference>
<gene>
    <name evidence="7" type="ORF">UCRPA7_3029</name>
</gene>
<dbReference type="eggNOG" id="KOG1644">
    <property type="taxonomic scope" value="Eukaryota"/>
</dbReference>
<evidence type="ECO:0000313" key="7">
    <source>
        <dbReference type="EMBL" id="EOO01470.1"/>
    </source>
</evidence>
<dbReference type="FunFam" id="3.80.10.10:FF:000026">
    <property type="entry name" value="U2 small nuclear ribonucleoprotein A"/>
    <property type="match status" value="1"/>
</dbReference>
<dbReference type="SUPFAM" id="SSF52058">
    <property type="entry name" value="L domain-like"/>
    <property type="match status" value="1"/>
</dbReference>